<dbReference type="InterPro" id="IPR019497">
    <property type="entry name" value="Sorting_nexin_WASP-bd-dom"/>
</dbReference>
<dbReference type="EMBL" id="JASSZA010000006">
    <property type="protein sequence ID" value="KAK2109297.1"/>
    <property type="molecule type" value="Genomic_DNA"/>
</dbReference>
<dbReference type="PANTHER" id="PTHR45827">
    <property type="entry name" value="SORTING NEXIN"/>
    <property type="match status" value="1"/>
</dbReference>
<feature type="signal peptide" evidence="1">
    <location>
        <begin position="1"/>
        <end position="17"/>
    </location>
</feature>
<evidence type="ECO:0000256" key="1">
    <source>
        <dbReference type="SAM" id="SignalP"/>
    </source>
</evidence>
<feature type="domain" description="Sorting nexin protein WASP-binding" evidence="2">
    <location>
        <begin position="1"/>
        <end position="138"/>
    </location>
</feature>
<gene>
    <name evidence="3" type="ORF">P7K49_014462</name>
</gene>
<evidence type="ECO:0000259" key="2">
    <source>
        <dbReference type="Pfam" id="PF10456"/>
    </source>
</evidence>
<dbReference type="Pfam" id="PF10456">
    <property type="entry name" value="BAR_3_WASP_bdg"/>
    <property type="match status" value="1"/>
</dbReference>
<keyword evidence="1" id="KW-0732">Signal</keyword>
<evidence type="ECO:0000313" key="4">
    <source>
        <dbReference type="Proteomes" id="UP001266305"/>
    </source>
</evidence>
<proteinExistence type="predicted"/>
<accession>A0ABQ9VLY4</accession>
<organism evidence="3 4">
    <name type="scientific">Saguinus oedipus</name>
    <name type="common">Cotton-top tamarin</name>
    <name type="synonym">Oedipomidas oedipus</name>
    <dbReference type="NCBI Taxonomy" id="9490"/>
    <lineage>
        <taxon>Eukaryota</taxon>
        <taxon>Metazoa</taxon>
        <taxon>Chordata</taxon>
        <taxon>Craniata</taxon>
        <taxon>Vertebrata</taxon>
        <taxon>Euteleostomi</taxon>
        <taxon>Mammalia</taxon>
        <taxon>Eutheria</taxon>
        <taxon>Euarchontoglires</taxon>
        <taxon>Primates</taxon>
        <taxon>Haplorrhini</taxon>
        <taxon>Platyrrhini</taxon>
        <taxon>Cebidae</taxon>
        <taxon>Callitrichinae</taxon>
        <taxon>Saguinus</taxon>
    </lineage>
</organism>
<evidence type="ECO:0000313" key="3">
    <source>
        <dbReference type="EMBL" id="KAK2109297.1"/>
    </source>
</evidence>
<feature type="chain" id="PRO_5045908216" description="Sorting nexin protein WASP-binding domain-containing protein" evidence="1">
    <location>
        <begin position="18"/>
        <end position="149"/>
    </location>
</feature>
<reference evidence="3 4" key="1">
    <citation type="submission" date="2023-05" db="EMBL/GenBank/DDBJ databases">
        <title>B98-5 Cell Line De Novo Hybrid Assembly: An Optical Mapping Approach.</title>
        <authorList>
            <person name="Kananen K."/>
            <person name="Auerbach J.A."/>
            <person name="Kautto E."/>
            <person name="Blachly J.S."/>
        </authorList>
    </citation>
    <scope>NUCLEOTIDE SEQUENCE [LARGE SCALE GENOMIC DNA]</scope>
    <source>
        <strain evidence="3">B95-8</strain>
        <tissue evidence="3">Cell line</tissue>
    </source>
</reference>
<sequence length="149" mass="16889">MVSASFFLILSPPPTGALKCSEWKRKMNGFECFTKEDGQQGTQLNLTAYEMACKQMRMEGASEGSQLFSLSQALELDQIIHFPGNACNTFSELFADQPRQNLGLVMDPLVLSRGHQTNFLDIIHVPKEVLIKVKKSRQHLKFTTYIQFE</sequence>
<dbReference type="PANTHER" id="PTHR45827:SF4">
    <property type="entry name" value="SORTING NEXIN-18"/>
    <property type="match status" value="1"/>
</dbReference>
<protein>
    <recommendedName>
        <fullName evidence="2">Sorting nexin protein WASP-binding domain-containing protein</fullName>
    </recommendedName>
</protein>
<name>A0ABQ9VLY4_SAGOE</name>
<dbReference type="Proteomes" id="UP001266305">
    <property type="component" value="Unassembled WGS sequence"/>
</dbReference>
<comment type="caution">
    <text evidence="3">The sequence shown here is derived from an EMBL/GenBank/DDBJ whole genome shotgun (WGS) entry which is preliminary data.</text>
</comment>
<keyword evidence="4" id="KW-1185">Reference proteome</keyword>